<feature type="transmembrane region" description="Helical" evidence="1">
    <location>
        <begin position="618"/>
        <end position="643"/>
    </location>
</feature>
<dbReference type="EMBL" id="FSRG01000005">
    <property type="protein sequence ID" value="SIO17118.1"/>
    <property type="molecule type" value="Genomic_DNA"/>
</dbReference>
<feature type="transmembrane region" description="Helical" evidence="1">
    <location>
        <begin position="488"/>
        <end position="506"/>
    </location>
</feature>
<feature type="transmembrane region" description="Helical" evidence="1">
    <location>
        <begin position="587"/>
        <end position="606"/>
    </location>
</feature>
<feature type="transmembrane region" description="Helical" evidence="1">
    <location>
        <begin position="557"/>
        <end position="581"/>
    </location>
</feature>
<evidence type="ECO:0000313" key="3">
    <source>
        <dbReference type="Proteomes" id="UP000184694"/>
    </source>
</evidence>
<keyword evidence="1" id="KW-0812">Transmembrane</keyword>
<dbReference type="Proteomes" id="UP000184694">
    <property type="component" value="Unassembled WGS sequence"/>
</dbReference>
<feature type="transmembrane region" description="Helical" evidence="1">
    <location>
        <begin position="82"/>
        <end position="102"/>
    </location>
</feature>
<reference evidence="3" key="1">
    <citation type="submission" date="2016-11" db="EMBL/GenBank/DDBJ databases">
        <authorList>
            <person name="Varghese N."/>
            <person name="Submissions S."/>
        </authorList>
    </citation>
    <scope>NUCLEOTIDE SEQUENCE [LARGE SCALE GENOMIC DNA]</scope>
    <source>
        <strain evidence="3">DSM 17456</strain>
    </source>
</reference>
<keyword evidence="3" id="KW-1185">Reference proteome</keyword>
<keyword evidence="1" id="KW-0472">Membrane</keyword>
<evidence type="ECO:0000313" key="2">
    <source>
        <dbReference type="EMBL" id="SIO17118.1"/>
    </source>
</evidence>
<feature type="transmembrane region" description="Helical" evidence="1">
    <location>
        <begin position="401"/>
        <end position="419"/>
    </location>
</feature>
<feature type="transmembrane region" description="Helical" evidence="1">
    <location>
        <begin position="325"/>
        <end position="346"/>
    </location>
</feature>
<dbReference type="AlphaFoldDB" id="A0A1N6HBC0"/>
<protein>
    <recommendedName>
        <fullName evidence="4">Peptide transporter</fullName>
    </recommendedName>
</protein>
<dbReference type="RefSeq" id="WP_074216885.1">
    <property type="nucleotide sequence ID" value="NZ_FSRG01000005.1"/>
</dbReference>
<keyword evidence="1" id="KW-1133">Transmembrane helix</keyword>
<accession>A0A1N6HBC0</accession>
<feature type="transmembrane region" description="Helical" evidence="1">
    <location>
        <begin position="29"/>
        <end position="48"/>
    </location>
</feature>
<feature type="transmembrane region" description="Helical" evidence="1">
    <location>
        <begin position="207"/>
        <end position="227"/>
    </location>
</feature>
<evidence type="ECO:0008006" key="4">
    <source>
        <dbReference type="Google" id="ProtNLM"/>
    </source>
</evidence>
<feature type="transmembrane region" description="Helical" evidence="1">
    <location>
        <begin position="286"/>
        <end position="305"/>
    </location>
</feature>
<dbReference type="OrthoDB" id="1550254at2"/>
<name>A0A1N6HBC0_9BACT</name>
<evidence type="ECO:0000256" key="1">
    <source>
        <dbReference type="SAM" id="Phobius"/>
    </source>
</evidence>
<gene>
    <name evidence="2" type="ORF">SAMN02745161_2117</name>
</gene>
<organism evidence="2 3">
    <name type="scientific">Halodesulfovibrio marinisediminis DSM 17456</name>
    <dbReference type="NCBI Taxonomy" id="1121457"/>
    <lineage>
        <taxon>Bacteria</taxon>
        <taxon>Pseudomonadati</taxon>
        <taxon>Thermodesulfobacteriota</taxon>
        <taxon>Desulfovibrionia</taxon>
        <taxon>Desulfovibrionales</taxon>
        <taxon>Desulfovibrionaceae</taxon>
        <taxon>Halodesulfovibrio</taxon>
    </lineage>
</organism>
<proteinExistence type="predicted"/>
<feature type="transmembrane region" description="Helical" evidence="1">
    <location>
        <begin position="373"/>
        <end position="395"/>
    </location>
</feature>
<sequence length="651" mass="72677">MYQDKELQEYRDLLQPPTEFEQGFDWKTIIGAIFIGFLMMPGSMYLQLVIGQGIGPAARWVTIILFAEVAKRSYTELKQQEVFLLFYMAGAALASPFSGLLWNQYLVQSDAAKMLGLTEFIPTWIAPQPGSEALTERTFLHQDWLIPILLLVGAQLVQRIDHFGLGYALYRLTSDVEQLPFPMAPVGALGTMALAESTEDRKSGWKWRIFSIGGVIGLAFGFFYILLPALSDLLFEEPIRLIPIPWIELTRHTESVLPAVATGLQFDLTLVFVGMVLPFWAVIGGLIGLVVTIAANPILFDLGILHRWKPGMETVETVFANNFDFYMSFGIGLGLAIAIIGIWQVIRSFRSKTGELDFSKLFNPPAGRGDINFWLSIGIYFFSTLAYILICRWLVPSFPWVFFLIYGFVYTPIVSYISARMEGIVGQFVSLPFVREASFIAGAKYFGYSGIEIWYAPIPLHNYGEATVKFREIELTGTNLRGIIKAEFFVFPIVIIASLLFSQFLWKLAPIPSASYPYAQKIWHLQALNSLLLQSSTLEGNSLFYQALSFSYVSSGIGLGLIMYALLSVFGLPVMLIYGVVRGLGQSTPHGIILEVVGALLGRYFFLKKYGKEWRHYAPVLLAGFSCGMGLTGMLAMGCTLILKSLSQLAY</sequence>
<dbReference type="STRING" id="1121457.SAMN02745161_2117"/>